<evidence type="ECO:0000313" key="7">
    <source>
        <dbReference type="Proteomes" id="UP000717752"/>
    </source>
</evidence>
<proteinExistence type="inferred from homology"/>
<reference evidence="6 7" key="1">
    <citation type="journal article" date="2021" name="MBio">
        <title>Poor Competitiveness of Bradyrhizobium in Pigeon Pea Root Colonization in Indian Soils.</title>
        <authorList>
            <person name="Chalasani D."/>
            <person name="Basu A."/>
            <person name="Pullabhotla S.V.S.R.N."/>
            <person name="Jorrin B."/>
            <person name="Neal A.L."/>
            <person name="Poole P.S."/>
            <person name="Podile A.R."/>
            <person name="Tkacz A."/>
        </authorList>
    </citation>
    <scope>NUCLEOTIDE SEQUENCE [LARGE SCALE GENOMIC DNA]</scope>
    <source>
        <strain evidence="6 7">HU56</strain>
    </source>
</reference>
<dbReference type="InterPro" id="IPR028081">
    <property type="entry name" value="Leu-bd"/>
</dbReference>
<feature type="signal peptide" evidence="4">
    <location>
        <begin position="1"/>
        <end position="21"/>
    </location>
</feature>
<sequence length="403" mass="43138">MRKNLIASVAFLLASSTTVFAQSAAISDGKVKIGILNDQSGVYADFGGKSSVEAAKMAVEDFGGKVLDMPVEIVNADHQNKPDIASNIARQWYDTEQVDAIMELTTSSVALAVQAIAKEKKRIDIVTGAATTDLTGKACSPYGFHWAYDTHALAVGTGGALVKQGGDSWFFLTADYAFGYSLEQQTTDYVKASGGTVVGSVRHPLSTQDFSSFLLQAQSSGAKVIGLANAGLDTSNAIKQASEFGITQGGQHLAALLFTLAEVHGLGMEAAQGLTLTEGYYWNRDDQSREFAKKFFARTGKMPNMIHAGTYSAVTQYLKAIQKAGTDETEAVAKLLHEMPVDDVFGRGGTVGPNGRMIHDMYLLQVKKPSESKEPWDYFNVLATIPGKEAYIDPAKSGCDLVK</sequence>
<dbReference type="EMBL" id="JAEUAK010000001">
    <property type="protein sequence ID" value="MBW9050888.1"/>
    <property type="molecule type" value="Genomic_DNA"/>
</dbReference>
<dbReference type="RefSeq" id="WP_220332439.1">
    <property type="nucleotide sequence ID" value="NZ_JAEUAK010000001.1"/>
</dbReference>
<evidence type="ECO:0000256" key="3">
    <source>
        <dbReference type="ARBA" id="ARBA00022970"/>
    </source>
</evidence>
<feature type="chain" id="PRO_5047488328" evidence="4">
    <location>
        <begin position="22"/>
        <end position="403"/>
    </location>
</feature>
<organism evidence="6 7">
    <name type="scientific">Rhizobium mesosinicum</name>
    <dbReference type="NCBI Taxonomy" id="335017"/>
    <lineage>
        <taxon>Bacteria</taxon>
        <taxon>Pseudomonadati</taxon>
        <taxon>Pseudomonadota</taxon>
        <taxon>Alphaproteobacteria</taxon>
        <taxon>Hyphomicrobiales</taxon>
        <taxon>Rhizobiaceae</taxon>
        <taxon>Rhizobium/Agrobacterium group</taxon>
        <taxon>Rhizobium</taxon>
    </lineage>
</organism>
<dbReference type="CDD" id="cd06327">
    <property type="entry name" value="PBP1_SBP-like"/>
    <property type="match status" value="1"/>
</dbReference>
<gene>
    <name evidence="6" type="ORF">JNB85_00525</name>
</gene>
<dbReference type="SUPFAM" id="SSF53822">
    <property type="entry name" value="Periplasmic binding protein-like I"/>
    <property type="match status" value="1"/>
</dbReference>
<keyword evidence="7" id="KW-1185">Reference proteome</keyword>
<name>A0ABS7GLF6_9HYPH</name>
<dbReference type="InterPro" id="IPR028082">
    <property type="entry name" value="Peripla_BP_I"/>
</dbReference>
<feature type="domain" description="Leucine-binding protein" evidence="5">
    <location>
        <begin position="30"/>
        <end position="367"/>
    </location>
</feature>
<evidence type="ECO:0000259" key="5">
    <source>
        <dbReference type="Pfam" id="PF13458"/>
    </source>
</evidence>
<protein>
    <submittedName>
        <fullName evidence="6">ABC transporter substrate-binding protein</fullName>
    </submittedName>
</protein>
<keyword evidence="2 4" id="KW-0732">Signal</keyword>
<dbReference type="PANTHER" id="PTHR30483:SF6">
    <property type="entry name" value="PERIPLASMIC BINDING PROTEIN OF ABC TRANSPORTER FOR NATURAL AMINO ACIDS"/>
    <property type="match status" value="1"/>
</dbReference>
<comment type="similarity">
    <text evidence="1">Belongs to the leucine-binding protein family.</text>
</comment>
<comment type="caution">
    <text evidence="6">The sequence shown here is derived from an EMBL/GenBank/DDBJ whole genome shotgun (WGS) entry which is preliminary data.</text>
</comment>
<dbReference type="Proteomes" id="UP000717752">
    <property type="component" value="Unassembled WGS sequence"/>
</dbReference>
<dbReference type="Pfam" id="PF13458">
    <property type="entry name" value="Peripla_BP_6"/>
    <property type="match status" value="1"/>
</dbReference>
<keyword evidence="3" id="KW-0813">Transport</keyword>
<dbReference type="InterPro" id="IPR051010">
    <property type="entry name" value="BCAA_transport"/>
</dbReference>
<dbReference type="Gene3D" id="3.40.50.2300">
    <property type="match status" value="2"/>
</dbReference>
<evidence type="ECO:0000256" key="4">
    <source>
        <dbReference type="SAM" id="SignalP"/>
    </source>
</evidence>
<keyword evidence="3" id="KW-0029">Amino-acid transport</keyword>
<evidence type="ECO:0000256" key="2">
    <source>
        <dbReference type="ARBA" id="ARBA00022729"/>
    </source>
</evidence>
<evidence type="ECO:0000256" key="1">
    <source>
        <dbReference type="ARBA" id="ARBA00010062"/>
    </source>
</evidence>
<accession>A0ABS7GLF6</accession>
<evidence type="ECO:0000313" key="6">
    <source>
        <dbReference type="EMBL" id="MBW9050888.1"/>
    </source>
</evidence>
<dbReference type="PANTHER" id="PTHR30483">
    <property type="entry name" value="LEUCINE-SPECIFIC-BINDING PROTEIN"/>
    <property type="match status" value="1"/>
</dbReference>